<accession>A0A6A4RY24</accession>
<evidence type="ECO:0000313" key="2">
    <source>
        <dbReference type="EMBL" id="KAF0024240.1"/>
    </source>
</evidence>
<feature type="compositionally biased region" description="Low complexity" evidence="1">
    <location>
        <begin position="177"/>
        <end position="187"/>
    </location>
</feature>
<protein>
    <submittedName>
        <fullName evidence="2">Uncharacterized protein</fullName>
    </submittedName>
</protein>
<organism evidence="2 3">
    <name type="scientific">Scophthalmus maximus</name>
    <name type="common">Turbot</name>
    <name type="synonym">Psetta maxima</name>
    <dbReference type="NCBI Taxonomy" id="52904"/>
    <lineage>
        <taxon>Eukaryota</taxon>
        <taxon>Metazoa</taxon>
        <taxon>Chordata</taxon>
        <taxon>Craniata</taxon>
        <taxon>Vertebrata</taxon>
        <taxon>Euteleostomi</taxon>
        <taxon>Actinopterygii</taxon>
        <taxon>Neopterygii</taxon>
        <taxon>Teleostei</taxon>
        <taxon>Neoteleostei</taxon>
        <taxon>Acanthomorphata</taxon>
        <taxon>Carangaria</taxon>
        <taxon>Pleuronectiformes</taxon>
        <taxon>Pleuronectoidei</taxon>
        <taxon>Scophthalmidae</taxon>
        <taxon>Scophthalmus</taxon>
    </lineage>
</organism>
<comment type="caution">
    <text evidence="2">The sequence shown here is derived from an EMBL/GenBank/DDBJ whole genome shotgun (WGS) entry which is preliminary data.</text>
</comment>
<name>A0A6A4RY24_SCOMX</name>
<feature type="compositionally biased region" description="Basic and acidic residues" evidence="1">
    <location>
        <begin position="81"/>
        <end position="105"/>
    </location>
</feature>
<dbReference type="AlphaFoldDB" id="A0A6A4RY24"/>
<feature type="region of interest" description="Disordered" evidence="1">
    <location>
        <begin position="161"/>
        <end position="187"/>
    </location>
</feature>
<feature type="compositionally biased region" description="Basic and acidic residues" evidence="1">
    <location>
        <begin position="161"/>
        <end position="176"/>
    </location>
</feature>
<evidence type="ECO:0000313" key="3">
    <source>
        <dbReference type="Proteomes" id="UP000438429"/>
    </source>
</evidence>
<evidence type="ECO:0000256" key="1">
    <source>
        <dbReference type="SAM" id="MobiDB-lite"/>
    </source>
</evidence>
<gene>
    <name evidence="2" type="ORF">F2P81_023042</name>
</gene>
<dbReference type="Proteomes" id="UP000438429">
    <property type="component" value="Unassembled WGS sequence"/>
</dbReference>
<dbReference type="EMBL" id="VEVO01000021">
    <property type="protein sequence ID" value="KAF0024240.1"/>
    <property type="molecule type" value="Genomic_DNA"/>
</dbReference>
<reference evidence="2 3" key="1">
    <citation type="submission" date="2019-06" db="EMBL/GenBank/DDBJ databases">
        <title>Draft genomes of female and male turbot (Scophthalmus maximus).</title>
        <authorList>
            <person name="Xu H."/>
            <person name="Xu X.-W."/>
            <person name="Shao C."/>
            <person name="Chen S."/>
        </authorList>
    </citation>
    <scope>NUCLEOTIDE SEQUENCE [LARGE SCALE GENOMIC DNA]</scope>
    <source>
        <strain evidence="2">Ysfricsl-2016a</strain>
        <tissue evidence="2">Blood</tissue>
    </source>
</reference>
<proteinExistence type="predicted"/>
<feature type="region of interest" description="Disordered" evidence="1">
    <location>
        <begin position="74"/>
        <end position="121"/>
    </location>
</feature>
<sequence>MAPDPSLSTCDDVDVGLDSAICCALLSCLVLFVFGVDLHTAAAAAAANEISREDENVTTVRLVFVPRQKSVQRINRKLHERQREEHPHRPRRTSESPWKQKDSRKNNISGAFGSGSGTWPEIGLEREAVPFRKGPPGGGRDLFGRMHMLLLFSSDEKGSDPIRRLDDELSGDRRLSDSGSGKGSKSYAAGSRDIVITLYCNKKSKMMHRLCSPSAAADTLKDGDALANRQYICLTLISCMKAIKRLDVLIPQGKLMEGCERMTTQMDRRPVHLFRFARSTLLHKKKKEKKKNNNNDHIYTDNDNNSCATATAAAADTAYRRRTPLTPQPAAH</sequence>